<feature type="transmembrane region" description="Helical" evidence="8">
    <location>
        <begin position="28"/>
        <end position="47"/>
    </location>
</feature>
<dbReference type="GO" id="GO:0005886">
    <property type="term" value="C:plasma membrane"/>
    <property type="evidence" value="ECO:0007669"/>
    <property type="project" value="UniProtKB-SubCell"/>
</dbReference>
<reference evidence="9 10" key="1">
    <citation type="submission" date="2019-01" db="EMBL/GenBank/DDBJ databases">
        <title>Genome sequencing of strain FW100M-8.</title>
        <authorList>
            <person name="Heo J."/>
            <person name="Kim S.-J."/>
            <person name="Kim J.-S."/>
            <person name="Hong S.-B."/>
            <person name="Kwon S.-W."/>
        </authorList>
    </citation>
    <scope>NUCLEOTIDE SEQUENCE [LARGE SCALE GENOMIC DNA]</scope>
    <source>
        <strain evidence="9 10">FW100M-8</strain>
    </source>
</reference>
<keyword evidence="5 8" id="KW-0812">Transmembrane</keyword>
<dbReference type="Gene3D" id="1.10.3470.10">
    <property type="entry name" value="ABC transporter involved in vitamin B12 uptake, BtuC"/>
    <property type="match status" value="1"/>
</dbReference>
<evidence type="ECO:0000313" key="10">
    <source>
        <dbReference type="Proteomes" id="UP000291259"/>
    </source>
</evidence>
<dbReference type="EMBL" id="CP035491">
    <property type="protein sequence ID" value="QAY71995.1"/>
    <property type="molecule type" value="Genomic_DNA"/>
</dbReference>
<keyword evidence="10" id="KW-1185">Reference proteome</keyword>
<feature type="transmembrane region" description="Helical" evidence="8">
    <location>
        <begin position="293"/>
        <end position="311"/>
    </location>
</feature>
<protein>
    <submittedName>
        <fullName evidence="9">Iron-enterobactin ABC transporter permease</fullName>
    </submittedName>
</protein>
<evidence type="ECO:0000256" key="2">
    <source>
        <dbReference type="ARBA" id="ARBA00007935"/>
    </source>
</evidence>
<feature type="transmembrane region" description="Helical" evidence="8">
    <location>
        <begin position="82"/>
        <end position="100"/>
    </location>
</feature>
<keyword evidence="4" id="KW-1003">Cell membrane</keyword>
<feature type="transmembrane region" description="Helical" evidence="8">
    <location>
        <begin position="136"/>
        <end position="156"/>
    </location>
</feature>
<proteinExistence type="inferred from homology"/>
<evidence type="ECO:0000313" key="9">
    <source>
        <dbReference type="EMBL" id="QAY71995.1"/>
    </source>
</evidence>
<evidence type="ECO:0000256" key="5">
    <source>
        <dbReference type="ARBA" id="ARBA00022692"/>
    </source>
</evidence>
<accession>A0A4P6F8V7</accession>
<keyword evidence="6 8" id="KW-1133">Transmembrane helix</keyword>
<dbReference type="PANTHER" id="PTHR30472">
    <property type="entry name" value="FERRIC ENTEROBACTIN TRANSPORT SYSTEM PERMEASE PROTEIN"/>
    <property type="match status" value="1"/>
</dbReference>
<evidence type="ECO:0000256" key="6">
    <source>
        <dbReference type="ARBA" id="ARBA00022989"/>
    </source>
</evidence>
<organism evidence="9 10">
    <name type="scientific">Agromyces protaetiae</name>
    <dbReference type="NCBI Taxonomy" id="2509455"/>
    <lineage>
        <taxon>Bacteria</taxon>
        <taxon>Bacillati</taxon>
        <taxon>Actinomycetota</taxon>
        <taxon>Actinomycetes</taxon>
        <taxon>Micrococcales</taxon>
        <taxon>Microbacteriaceae</taxon>
        <taxon>Agromyces</taxon>
    </lineage>
</organism>
<dbReference type="KEGG" id="agf:ET445_00275"/>
<sequence length="349" mass="35559">MSVDLGYRSVELRSPDGRFGARIAVRHLVVVALLVAAALAVGVVSLATGDFFIPIPDVVATLAGGGDSRTQLVVLDWRMPRVALALMLGAALGVSGAIFQSITRNPLGSPDLIGFDAGAYTGALLVITTVGTGYLATAGGALAGGLAAAVAVYLLAYRRGFHGFRLIIVGIAVAAMLASLNTWIILNAELYVALAAAAWGTGSLNAVGWEQAVPAAIVLVVLWAVVAFLAKPMHVLELGDDAATALGVRTTRTRLALVIVGVALTATATAAAGPIAFVALAAPQLARRLTRSAGVTLSAAAAMGALLLAASDFAAQHLFAPTQLPVGVVTVSIGGVYLIWLLITEARRR</sequence>
<comment type="subcellular location">
    <subcellularLocation>
        <location evidence="1">Cell membrane</location>
        <topology evidence="1">Multi-pass membrane protein</topology>
    </subcellularLocation>
</comment>
<keyword evidence="3" id="KW-0813">Transport</keyword>
<feature type="transmembrane region" description="Helical" evidence="8">
    <location>
        <begin position="216"/>
        <end position="235"/>
    </location>
</feature>
<comment type="similarity">
    <text evidence="2">Belongs to the binding-protein-dependent transport system permease family. FecCD subfamily.</text>
</comment>
<dbReference type="Pfam" id="PF01032">
    <property type="entry name" value="FecCD"/>
    <property type="match status" value="1"/>
</dbReference>
<dbReference type="GO" id="GO:0022857">
    <property type="term" value="F:transmembrane transporter activity"/>
    <property type="evidence" value="ECO:0007669"/>
    <property type="project" value="InterPro"/>
</dbReference>
<dbReference type="CDD" id="cd06550">
    <property type="entry name" value="TM_ABC_iron-siderophores_like"/>
    <property type="match status" value="1"/>
</dbReference>
<dbReference type="InterPro" id="IPR000522">
    <property type="entry name" value="ABC_transptr_permease_BtuC"/>
</dbReference>
<name>A0A4P6F8V7_9MICO</name>
<evidence type="ECO:0000256" key="7">
    <source>
        <dbReference type="ARBA" id="ARBA00023136"/>
    </source>
</evidence>
<evidence type="ECO:0000256" key="4">
    <source>
        <dbReference type="ARBA" id="ARBA00022475"/>
    </source>
</evidence>
<dbReference type="AlphaFoldDB" id="A0A4P6F8V7"/>
<evidence type="ECO:0000256" key="3">
    <source>
        <dbReference type="ARBA" id="ARBA00022448"/>
    </source>
</evidence>
<feature type="transmembrane region" description="Helical" evidence="8">
    <location>
        <begin position="112"/>
        <end position="130"/>
    </location>
</feature>
<dbReference type="PANTHER" id="PTHR30472:SF24">
    <property type="entry name" value="FERRIC ENTEROBACTIN TRANSPORT SYSTEM PERMEASE PROTEIN FEPG"/>
    <property type="match status" value="1"/>
</dbReference>
<evidence type="ECO:0000256" key="8">
    <source>
        <dbReference type="SAM" id="Phobius"/>
    </source>
</evidence>
<dbReference type="InterPro" id="IPR037294">
    <property type="entry name" value="ABC_BtuC-like"/>
</dbReference>
<dbReference type="RefSeq" id="WP_129187790.1">
    <property type="nucleotide sequence ID" value="NZ_CP035491.1"/>
</dbReference>
<dbReference type="SUPFAM" id="SSF81345">
    <property type="entry name" value="ABC transporter involved in vitamin B12 uptake, BtuC"/>
    <property type="match status" value="1"/>
</dbReference>
<feature type="transmembrane region" description="Helical" evidence="8">
    <location>
        <begin position="323"/>
        <end position="343"/>
    </location>
</feature>
<feature type="transmembrane region" description="Helical" evidence="8">
    <location>
        <begin position="255"/>
        <end position="281"/>
    </location>
</feature>
<feature type="transmembrane region" description="Helical" evidence="8">
    <location>
        <begin position="190"/>
        <end position="209"/>
    </location>
</feature>
<evidence type="ECO:0000256" key="1">
    <source>
        <dbReference type="ARBA" id="ARBA00004651"/>
    </source>
</evidence>
<dbReference type="GO" id="GO:0033214">
    <property type="term" value="P:siderophore-iron import into cell"/>
    <property type="evidence" value="ECO:0007669"/>
    <property type="project" value="TreeGrafter"/>
</dbReference>
<gene>
    <name evidence="9" type="ORF">ET445_00275</name>
</gene>
<dbReference type="Proteomes" id="UP000291259">
    <property type="component" value="Chromosome"/>
</dbReference>
<dbReference type="OrthoDB" id="4455417at2"/>
<keyword evidence="7 8" id="KW-0472">Membrane</keyword>
<feature type="transmembrane region" description="Helical" evidence="8">
    <location>
        <begin position="163"/>
        <end position="184"/>
    </location>
</feature>